<gene>
    <name evidence="1" type="ORF">IXC47_03480</name>
</gene>
<keyword evidence="2" id="KW-1185">Reference proteome</keyword>
<sequence length="222" mass="25615">MSTATSIDHAWLQQKWQTVTASVFADPAAADAVWAELLRHYSEPKRKYHNLSHVSALLRRAEQHQEQIRQKEMVEFAIWFHDVIYDTHLKDNEERSAEWARCAMIAMHIDEYHIPPVMECIAATAMHAVSSPEIPDLPLFLDMDLAILGADEDIYHVYSAAIRSEYAWVAEEDFRHGRGRVIEDFLERPSLFYTPMMVAALEAQARHNLNTELRELGQARSN</sequence>
<dbReference type="PANTHER" id="PTHR21174">
    <property type="match status" value="1"/>
</dbReference>
<dbReference type="RefSeq" id="WP_195874708.1">
    <property type="nucleotide sequence ID" value="NZ_JADOEL010000002.1"/>
</dbReference>
<dbReference type="InterPro" id="IPR009218">
    <property type="entry name" value="HD_phosphohydro"/>
</dbReference>
<dbReference type="SUPFAM" id="SSF109604">
    <property type="entry name" value="HD-domain/PDEase-like"/>
    <property type="match status" value="1"/>
</dbReference>
<dbReference type="Gene3D" id="1.10.472.50">
    <property type="entry name" value="HD-domain/PDEase-like"/>
    <property type="match status" value="1"/>
</dbReference>
<proteinExistence type="predicted"/>
<protein>
    <recommendedName>
        <fullName evidence="3">Metal-dependent HD superfamily phosphohydrolase</fullName>
    </recommendedName>
</protein>
<evidence type="ECO:0000313" key="1">
    <source>
        <dbReference type="EMBL" id="MBF8176741.1"/>
    </source>
</evidence>
<dbReference type="PANTHER" id="PTHR21174:SF0">
    <property type="entry name" value="HD PHOSPHOHYDROLASE FAMILY PROTEIN-RELATED"/>
    <property type="match status" value="1"/>
</dbReference>
<evidence type="ECO:0000313" key="2">
    <source>
        <dbReference type="Proteomes" id="UP000657372"/>
    </source>
</evidence>
<dbReference type="PIRSF" id="PIRSF035170">
    <property type="entry name" value="HD_phosphohydro"/>
    <property type="match status" value="1"/>
</dbReference>
<accession>A0ABS0EPM5</accession>
<comment type="caution">
    <text evidence="1">The sequence shown here is derived from an EMBL/GenBank/DDBJ whole genome shotgun (WGS) entry which is preliminary data.</text>
</comment>
<dbReference type="Proteomes" id="UP000657372">
    <property type="component" value="Unassembled WGS sequence"/>
</dbReference>
<name>A0ABS0EPM5_9BURK</name>
<evidence type="ECO:0008006" key="3">
    <source>
        <dbReference type="Google" id="ProtNLM"/>
    </source>
</evidence>
<organism evidence="1 2">
    <name type="scientific">Herminiimonas contaminans</name>
    <dbReference type="NCBI Taxonomy" id="1111140"/>
    <lineage>
        <taxon>Bacteria</taxon>
        <taxon>Pseudomonadati</taxon>
        <taxon>Pseudomonadota</taxon>
        <taxon>Betaproteobacteria</taxon>
        <taxon>Burkholderiales</taxon>
        <taxon>Oxalobacteraceae</taxon>
        <taxon>Herminiimonas</taxon>
    </lineage>
</organism>
<dbReference type="EMBL" id="JADOEL010000002">
    <property type="protein sequence ID" value="MBF8176741.1"/>
    <property type="molecule type" value="Genomic_DNA"/>
</dbReference>
<reference evidence="1 2" key="1">
    <citation type="submission" date="2020-11" db="EMBL/GenBank/DDBJ databases">
        <title>WGS of Herminiimonas contaminans strain Marseille-Q4544 isolated from planarians Schmidtea mediterranea.</title>
        <authorList>
            <person name="Kangale L."/>
        </authorList>
    </citation>
    <scope>NUCLEOTIDE SEQUENCE [LARGE SCALE GENOMIC DNA]</scope>
    <source>
        <strain evidence="1 2">Marseille-Q4544</strain>
    </source>
</reference>